<keyword evidence="4 9" id="KW-0812">Transmembrane</keyword>
<keyword evidence="5 13" id="KW-0732">Signal</keyword>
<dbReference type="PANTHER" id="PTHR47234:SF2">
    <property type="entry name" value="TONB-DEPENDENT RECEPTOR"/>
    <property type="match status" value="1"/>
</dbReference>
<dbReference type="EMBL" id="JBDIME010000012">
    <property type="protein sequence ID" value="MEN2790859.1"/>
    <property type="molecule type" value="Genomic_DNA"/>
</dbReference>
<comment type="similarity">
    <text evidence="9 11">Belongs to the TonB-dependent receptor family.</text>
</comment>
<evidence type="ECO:0000256" key="13">
    <source>
        <dbReference type="SAM" id="SignalP"/>
    </source>
</evidence>
<sequence>MKKHVTIATLKNGAAPIALGLALLSAQAHAQAAPQTSADTTLPTTQTSDSAPGGDVVVTGSRIPQPNLTSTAPVTVVSSQEIKLQGTTRVEDLLNSLPSVFASQASSLSNGADGTASVDLRGLGTTRTLSLVNGRRIVPGDPSPTSGSAADINIIPTSILKRVEVLTGGASSTYGADAVAGVVNFIIDTDFTGVRVDGQYNFYQHNNRDKFLTPLLDTRASQGLAGYGYPRGNVADGGTVDATVSMGAKFDDDRGHAVAYFGYRKVDPILQGRRDYSACVLQNTGAGKPRCGGSATSDNGNAVVFAGGTSTIYTFAPNGGFNNSTSLYNFAPTNYYQRPDERYTAGAFVNYEISDAVKPYLEFMFMDDRTVAQIAPSGDFGNTLTINSDNPFISPAQRAVIFAPGNLINGYLGNFPLAAGAPFNPNPGAAPLSFIDPTTGNPYNLGFFQLLRRNVEGGPRQADLQHTDYRGVVGVKGDLGHGWSYDAYYQYGRVKYTQIYSNEFSVRKLNLALDAVRNPATGQIVCRTTLMPGGDPNCVPYNVFGGAGAASAASVAYLSETGFQSGTTTEQIANASLTGDLGQYDVKTPWATDGVSVNIGTEYRKESLELKTDEAFSTGDLTGQGGATLPISGSFHVIEFFGEAQVPLVQDNFVHDISFNGGYRYSSYKTSAGRSYNTNTFKLGLDFAPVRDIRFRASFNRAVRAPNIQELFATPTVGLNGSKDPCTGIVGGVHASDYGCRAQGLAIGQDPSSNPAGQYNGLIGGNPDLTPEKATTKSFGVVFQPRFIPRLAVTVDYFDIKIRDAIQPPSQDAILKDCVLHATATFTPESCTLVHRDAAGSLWLTPGGYVNNLPNNRGVVQTKGIEVGANYSQPLGGIGSLALAFNGTYLDKYMVDNGVTQQAYDCAGLYGPVCSSGGTTVSGATMPHWRHKARLTWQHPSGIGLSLQWRYIGPVSAETTSNYEALSAIAANQFNPGLHIKSYSYFDLATTFAVGSSFKFRLGVNNLMDKQPPFVTSGNGGKDGSNLCPTGPCNGNTYPATYDALGRYLFAGVTLDF</sequence>
<evidence type="ECO:0000259" key="14">
    <source>
        <dbReference type="Pfam" id="PF00593"/>
    </source>
</evidence>
<evidence type="ECO:0000256" key="8">
    <source>
        <dbReference type="ARBA" id="ARBA00023237"/>
    </source>
</evidence>
<keyword evidence="16" id="KW-0675">Receptor</keyword>
<dbReference type="PROSITE" id="PS01156">
    <property type="entry name" value="TONB_DEPENDENT_REC_2"/>
    <property type="match status" value="1"/>
</dbReference>
<accession>A0ABU9Y4Y9</accession>
<evidence type="ECO:0000256" key="11">
    <source>
        <dbReference type="RuleBase" id="RU003357"/>
    </source>
</evidence>
<evidence type="ECO:0000256" key="1">
    <source>
        <dbReference type="ARBA" id="ARBA00004571"/>
    </source>
</evidence>
<dbReference type="Gene3D" id="2.170.130.10">
    <property type="entry name" value="TonB-dependent receptor, plug domain"/>
    <property type="match status" value="1"/>
</dbReference>
<feature type="short sequence motif" description="TonB C-terminal box" evidence="10">
    <location>
        <begin position="1040"/>
        <end position="1057"/>
    </location>
</feature>
<feature type="signal peptide" evidence="13">
    <location>
        <begin position="1"/>
        <end position="30"/>
    </location>
</feature>
<evidence type="ECO:0000313" key="16">
    <source>
        <dbReference type="EMBL" id="MEN2790859.1"/>
    </source>
</evidence>
<dbReference type="Proteomes" id="UP001419910">
    <property type="component" value="Unassembled WGS sequence"/>
</dbReference>
<evidence type="ECO:0000256" key="2">
    <source>
        <dbReference type="ARBA" id="ARBA00022448"/>
    </source>
</evidence>
<keyword evidence="6 11" id="KW-0798">TonB box</keyword>
<feature type="region of interest" description="Disordered" evidence="12">
    <location>
        <begin position="34"/>
        <end position="55"/>
    </location>
</feature>
<feature type="domain" description="TonB-dependent receptor plug" evidence="15">
    <location>
        <begin position="69"/>
        <end position="182"/>
    </location>
</feature>
<evidence type="ECO:0000256" key="4">
    <source>
        <dbReference type="ARBA" id="ARBA00022692"/>
    </source>
</evidence>
<keyword evidence="2 9" id="KW-0813">Transport</keyword>
<dbReference type="InterPro" id="IPR039426">
    <property type="entry name" value="TonB-dep_rcpt-like"/>
</dbReference>
<evidence type="ECO:0000256" key="7">
    <source>
        <dbReference type="ARBA" id="ARBA00023136"/>
    </source>
</evidence>
<comment type="caution">
    <text evidence="16">The sequence shown here is derived from an EMBL/GenBank/DDBJ whole genome shotgun (WGS) entry which is preliminary data.</text>
</comment>
<evidence type="ECO:0000313" key="17">
    <source>
        <dbReference type="Proteomes" id="UP001419910"/>
    </source>
</evidence>
<dbReference type="InterPro" id="IPR010917">
    <property type="entry name" value="TonB_rcpt_CS"/>
</dbReference>
<protein>
    <submittedName>
        <fullName evidence="16">TonB-dependent receptor</fullName>
    </submittedName>
</protein>
<keyword evidence="7 9" id="KW-0472">Membrane</keyword>
<dbReference type="Gene3D" id="2.40.170.20">
    <property type="entry name" value="TonB-dependent receptor, beta-barrel domain"/>
    <property type="match status" value="1"/>
</dbReference>
<evidence type="ECO:0000256" key="12">
    <source>
        <dbReference type="SAM" id="MobiDB-lite"/>
    </source>
</evidence>
<feature type="domain" description="TonB-dependent receptor-like beta-barrel" evidence="14">
    <location>
        <begin position="434"/>
        <end position="1007"/>
    </location>
</feature>
<feature type="compositionally biased region" description="Polar residues" evidence="12">
    <location>
        <begin position="39"/>
        <end position="50"/>
    </location>
</feature>
<name>A0ABU9Y4Y9_9SPHN</name>
<evidence type="ECO:0000256" key="3">
    <source>
        <dbReference type="ARBA" id="ARBA00022452"/>
    </source>
</evidence>
<proteinExistence type="inferred from homology"/>
<evidence type="ECO:0000256" key="9">
    <source>
        <dbReference type="PROSITE-ProRule" id="PRU01360"/>
    </source>
</evidence>
<gene>
    <name evidence="16" type="ORF">ABC974_14555</name>
</gene>
<organism evidence="16 17">
    <name type="scientific">Sphingomonas oligophenolica</name>
    <dbReference type="NCBI Taxonomy" id="301154"/>
    <lineage>
        <taxon>Bacteria</taxon>
        <taxon>Pseudomonadati</taxon>
        <taxon>Pseudomonadota</taxon>
        <taxon>Alphaproteobacteria</taxon>
        <taxon>Sphingomonadales</taxon>
        <taxon>Sphingomonadaceae</taxon>
        <taxon>Sphingomonas</taxon>
    </lineage>
</organism>
<dbReference type="SUPFAM" id="SSF56935">
    <property type="entry name" value="Porins"/>
    <property type="match status" value="1"/>
</dbReference>
<comment type="subcellular location">
    <subcellularLocation>
        <location evidence="1 9">Cell outer membrane</location>
        <topology evidence="1 9">Multi-pass membrane protein</topology>
    </subcellularLocation>
</comment>
<evidence type="ECO:0000256" key="6">
    <source>
        <dbReference type="ARBA" id="ARBA00023077"/>
    </source>
</evidence>
<keyword evidence="8 9" id="KW-0998">Cell outer membrane</keyword>
<dbReference type="InterPro" id="IPR036942">
    <property type="entry name" value="Beta-barrel_TonB_sf"/>
</dbReference>
<evidence type="ECO:0000256" key="10">
    <source>
        <dbReference type="PROSITE-ProRule" id="PRU10144"/>
    </source>
</evidence>
<reference evidence="16 17" key="1">
    <citation type="submission" date="2024-05" db="EMBL/GenBank/DDBJ databases">
        <authorList>
            <person name="Liu Q."/>
            <person name="Xin Y.-H."/>
        </authorList>
    </citation>
    <scope>NUCLEOTIDE SEQUENCE [LARGE SCALE GENOMIC DNA]</scope>
    <source>
        <strain evidence="16 17">CGMCC 1.10181</strain>
    </source>
</reference>
<dbReference type="InterPro" id="IPR037066">
    <property type="entry name" value="Plug_dom_sf"/>
</dbReference>
<keyword evidence="3 9" id="KW-1134">Transmembrane beta strand</keyword>
<evidence type="ECO:0000259" key="15">
    <source>
        <dbReference type="Pfam" id="PF07715"/>
    </source>
</evidence>
<dbReference type="PANTHER" id="PTHR47234">
    <property type="match status" value="1"/>
</dbReference>
<dbReference type="InterPro" id="IPR000531">
    <property type="entry name" value="Beta-barrel_TonB"/>
</dbReference>
<dbReference type="InterPro" id="IPR012910">
    <property type="entry name" value="Plug_dom"/>
</dbReference>
<keyword evidence="17" id="KW-1185">Reference proteome</keyword>
<feature type="chain" id="PRO_5046513519" evidence="13">
    <location>
        <begin position="31"/>
        <end position="1057"/>
    </location>
</feature>
<dbReference type="Pfam" id="PF07715">
    <property type="entry name" value="Plug"/>
    <property type="match status" value="1"/>
</dbReference>
<dbReference type="PROSITE" id="PS52016">
    <property type="entry name" value="TONB_DEPENDENT_REC_3"/>
    <property type="match status" value="1"/>
</dbReference>
<dbReference type="Pfam" id="PF00593">
    <property type="entry name" value="TonB_dep_Rec_b-barrel"/>
    <property type="match status" value="1"/>
</dbReference>
<dbReference type="RefSeq" id="WP_343891129.1">
    <property type="nucleotide sequence ID" value="NZ_BAAAEH010000039.1"/>
</dbReference>
<evidence type="ECO:0000256" key="5">
    <source>
        <dbReference type="ARBA" id="ARBA00022729"/>
    </source>
</evidence>